<dbReference type="KEGG" id="nsy:104248390"/>
<dbReference type="GO" id="GO:0003824">
    <property type="term" value="F:catalytic activity"/>
    <property type="evidence" value="ECO:0007669"/>
    <property type="project" value="InterPro"/>
</dbReference>
<feature type="compositionally biased region" description="Basic and acidic residues" evidence="1">
    <location>
        <begin position="215"/>
        <end position="226"/>
    </location>
</feature>
<gene>
    <name evidence="4" type="primary">LOC104248390</name>
</gene>
<dbReference type="Gene3D" id="3.60.10.10">
    <property type="entry name" value="Endonuclease/exonuclease/phosphatase"/>
    <property type="match status" value="1"/>
</dbReference>
<protein>
    <submittedName>
        <fullName evidence="4">Uncharacterized protein LOC104248390</fullName>
    </submittedName>
</protein>
<evidence type="ECO:0000259" key="2">
    <source>
        <dbReference type="Pfam" id="PF03372"/>
    </source>
</evidence>
<evidence type="ECO:0000256" key="1">
    <source>
        <dbReference type="SAM" id="MobiDB-lite"/>
    </source>
</evidence>
<organism evidence="3 4">
    <name type="scientific">Nicotiana sylvestris</name>
    <name type="common">Wood tobacco</name>
    <name type="synonym">South American tobacco</name>
    <dbReference type="NCBI Taxonomy" id="4096"/>
    <lineage>
        <taxon>Eukaryota</taxon>
        <taxon>Viridiplantae</taxon>
        <taxon>Streptophyta</taxon>
        <taxon>Embryophyta</taxon>
        <taxon>Tracheophyta</taxon>
        <taxon>Spermatophyta</taxon>
        <taxon>Magnoliopsida</taxon>
        <taxon>eudicotyledons</taxon>
        <taxon>Gunneridae</taxon>
        <taxon>Pentapetalae</taxon>
        <taxon>asterids</taxon>
        <taxon>lamiids</taxon>
        <taxon>Solanales</taxon>
        <taxon>Solanaceae</taxon>
        <taxon>Nicotianoideae</taxon>
        <taxon>Nicotianeae</taxon>
        <taxon>Nicotiana</taxon>
    </lineage>
</organism>
<dbReference type="Pfam" id="PF03372">
    <property type="entry name" value="Exo_endo_phos"/>
    <property type="match status" value="1"/>
</dbReference>
<dbReference type="eggNOG" id="KOG1075">
    <property type="taxonomic scope" value="Eukaryota"/>
</dbReference>
<proteinExistence type="predicted"/>
<keyword evidence="3" id="KW-1185">Reference proteome</keyword>
<accession>A0A1U7YW17</accession>
<evidence type="ECO:0000313" key="3">
    <source>
        <dbReference type="Proteomes" id="UP000189701"/>
    </source>
</evidence>
<dbReference type="AlphaFoldDB" id="A0A1U7YW17"/>
<dbReference type="InterPro" id="IPR036691">
    <property type="entry name" value="Endo/exonu/phosph_ase_sf"/>
</dbReference>
<evidence type="ECO:0000313" key="4">
    <source>
        <dbReference type="RefSeq" id="XP_009802945.1"/>
    </source>
</evidence>
<dbReference type="PANTHER" id="PTHR31286">
    <property type="entry name" value="GLYCINE-RICH CELL WALL STRUCTURAL PROTEIN 1.8-LIKE"/>
    <property type="match status" value="1"/>
</dbReference>
<dbReference type="OrthoDB" id="1932741at2759"/>
<dbReference type="GeneID" id="104248390"/>
<reference evidence="3" key="1">
    <citation type="journal article" date="2013" name="Genome Biol.">
        <title>Reference genomes and transcriptomes of Nicotiana sylvestris and Nicotiana tomentosiformis.</title>
        <authorList>
            <person name="Sierro N."/>
            <person name="Battey J.N."/>
            <person name="Ouadi S."/>
            <person name="Bovet L."/>
            <person name="Goepfert S."/>
            <person name="Bakaher N."/>
            <person name="Peitsch M.C."/>
            <person name="Ivanov N.V."/>
        </authorList>
    </citation>
    <scope>NUCLEOTIDE SEQUENCE [LARGE SCALE GENOMIC DNA]</scope>
</reference>
<dbReference type="PANTHER" id="PTHR31286:SF165">
    <property type="entry name" value="DUF4283 DOMAIN-CONTAINING PROTEIN"/>
    <property type="match status" value="1"/>
</dbReference>
<dbReference type="InterPro" id="IPR005135">
    <property type="entry name" value="Endo/exonuclease/phosphatase"/>
</dbReference>
<dbReference type="Proteomes" id="UP000189701">
    <property type="component" value="Unplaced"/>
</dbReference>
<feature type="region of interest" description="Disordered" evidence="1">
    <location>
        <begin position="200"/>
        <end position="248"/>
    </location>
</feature>
<dbReference type="SUPFAM" id="SSF56219">
    <property type="entry name" value="DNase I-like"/>
    <property type="match status" value="1"/>
</dbReference>
<feature type="domain" description="Endonuclease/exonuclease/phosphatase" evidence="2">
    <location>
        <begin position="288"/>
        <end position="390"/>
    </location>
</feature>
<dbReference type="RefSeq" id="XP_009802945.1">
    <property type="nucleotide sequence ID" value="XM_009804643.1"/>
</dbReference>
<name>A0A1U7YW17_NICSY</name>
<feature type="compositionally biased region" description="Polar residues" evidence="1">
    <location>
        <begin position="235"/>
        <end position="248"/>
    </location>
</feature>
<reference evidence="4" key="2">
    <citation type="submission" date="2025-08" db="UniProtKB">
        <authorList>
            <consortium name="RefSeq"/>
        </authorList>
    </citation>
    <scope>IDENTIFICATION</scope>
    <source>
        <tissue evidence="4">Leaf</tissue>
    </source>
</reference>
<dbReference type="STRING" id="4096.A0A1U7YW17"/>
<dbReference type="InterPro" id="IPR040256">
    <property type="entry name" value="At4g02000-like"/>
</dbReference>
<sequence length="478" mass="55001">MVRFYSNEGRTKAIEGGVQIFNRKPVIIKPWKPGMEIMNVIVEQVPIWIRLVGLDLKYWGQASLIKIAGLVGKPVKADTATTRKEKLMYARVMVEVPLNKTYPDSVMFENELGQIIEQEIEYEWKPTMCQQCKLFGHTDQQCRRVQQKPQAEQVRKEWKVVERNEQKEKPAIAGESMEQKPKNVQGKALQKQIIMPVSNSFSTLEDNGEEQIAEESAREKTMTDRRNKAKGITQGEGTQQGKGSSTVSYQRGIQRKIEMGPGIGRGAQMMHCEVEHRGTQHKFQITFVYGFNDQALRRQLWQELEKIHGVTKKSWVVIGDFNYVLNRDERVGSPITVSEIKEFKECVGRCSLQELKSSGSFLTWNNKHGDNSRVYSRIDRVLVNGDWVMKLLGSEVHFGNEGLMDHCPALINWDQGPQSGQYRFRYFNIWSQATDFKQQVEYSWNKGITGTKQYRLVGKLNRLKATLQGIRRTQFGDV</sequence>